<protein>
    <submittedName>
        <fullName evidence="1">DUF5788 family protein</fullName>
    </submittedName>
</protein>
<name>A0ABD5YY55_9EURY</name>
<accession>A0ABD5YY55</accession>
<sequence>MKEYERKQLLERIDREGATVGSSIPETIDVQGEEINLRAFVFETKRRATVPPGEQDRLDRVKRNLRRERLQRRQRIEDDAVTFETGKQLVESIIGIERALSALDSLERPDIEREIEAKEAADTKRWTKFLKQVLGSDTNTPRRNR</sequence>
<gene>
    <name evidence="1" type="ORF">ACFQL7_18165</name>
</gene>
<dbReference type="GeneID" id="76201274"/>
<dbReference type="Pfam" id="PF19101">
    <property type="entry name" value="DUF5788"/>
    <property type="match status" value="1"/>
</dbReference>
<comment type="caution">
    <text evidence="1">The sequence shown here is derived from an EMBL/GenBank/DDBJ whole genome shotgun (WGS) entry which is preliminary data.</text>
</comment>
<dbReference type="AlphaFoldDB" id="A0ABD5YY55"/>
<reference evidence="1 2" key="1">
    <citation type="journal article" date="2019" name="Int. J. Syst. Evol. Microbiol.">
        <title>The Global Catalogue of Microorganisms (GCM) 10K type strain sequencing project: providing services to taxonomists for standard genome sequencing and annotation.</title>
        <authorList>
            <consortium name="The Broad Institute Genomics Platform"/>
            <consortium name="The Broad Institute Genome Sequencing Center for Infectious Disease"/>
            <person name="Wu L."/>
            <person name="Ma J."/>
        </authorList>
    </citation>
    <scope>NUCLEOTIDE SEQUENCE [LARGE SCALE GENOMIC DNA]</scope>
    <source>
        <strain evidence="1 2">RDMS1</strain>
    </source>
</reference>
<keyword evidence="2" id="KW-1185">Reference proteome</keyword>
<dbReference type="EMBL" id="JBHTAX010000001">
    <property type="protein sequence ID" value="MFC7191535.1"/>
    <property type="molecule type" value="Genomic_DNA"/>
</dbReference>
<proteinExistence type="predicted"/>
<organism evidence="1 2">
    <name type="scientific">Halocatena marina</name>
    <dbReference type="NCBI Taxonomy" id="2934937"/>
    <lineage>
        <taxon>Archaea</taxon>
        <taxon>Methanobacteriati</taxon>
        <taxon>Methanobacteriota</taxon>
        <taxon>Stenosarchaea group</taxon>
        <taxon>Halobacteria</taxon>
        <taxon>Halobacteriales</taxon>
        <taxon>Natronomonadaceae</taxon>
        <taxon>Halocatena</taxon>
    </lineage>
</organism>
<evidence type="ECO:0000313" key="2">
    <source>
        <dbReference type="Proteomes" id="UP001596417"/>
    </source>
</evidence>
<dbReference type="Proteomes" id="UP001596417">
    <property type="component" value="Unassembled WGS sequence"/>
</dbReference>
<dbReference type="RefSeq" id="WP_248909334.1">
    <property type="nucleotide sequence ID" value="NZ_CP109979.1"/>
</dbReference>
<evidence type="ECO:0000313" key="1">
    <source>
        <dbReference type="EMBL" id="MFC7191535.1"/>
    </source>
</evidence>
<dbReference type="InterPro" id="IPR043900">
    <property type="entry name" value="DUF5788"/>
</dbReference>